<evidence type="ECO:0000259" key="16">
    <source>
        <dbReference type="PROSITE" id="PS51203"/>
    </source>
</evidence>
<keyword evidence="12" id="KW-0131">Cell cycle</keyword>
<feature type="domain" description="CS" evidence="16">
    <location>
        <begin position="175"/>
        <end position="266"/>
    </location>
</feature>
<dbReference type="PANTHER" id="PTHR12356:SF3">
    <property type="entry name" value="NUCLEAR MIGRATION PROTEIN NUDC"/>
    <property type="match status" value="1"/>
</dbReference>
<keyword evidence="8" id="KW-0493">Microtubule</keyword>
<dbReference type="InterPro" id="IPR007052">
    <property type="entry name" value="CS_dom"/>
</dbReference>
<keyword evidence="6" id="KW-0597">Phosphoprotein</keyword>
<evidence type="ECO:0000256" key="14">
    <source>
        <dbReference type="ARBA" id="ARBA00046142"/>
    </source>
</evidence>
<keyword evidence="9" id="KW-0498">Mitosis</keyword>
<name>A0ABM1FA46_PRICU</name>
<reference evidence="18" key="1">
    <citation type="submission" date="2025-08" db="UniProtKB">
        <authorList>
            <consortium name="RefSeq"/>
        </authorList>
    </citation>
    <scope>IDENTIFICATION</scope>
</reference>
<dbReference type="InterPro" id="IPR025934">
    <property type="entry name" value="NudC_N_dom"/>
</dbReference>
<dbReference type="InterPro" id="IPR008978">
    <property type="entry name" value="HSP20-like_chaperone"/>
</dbReference>
<dbReference type="Gene3D" id="2.60.40.790">
    <property type="match status" value="1"/>
</dbReference>
<keyword evidence="17" id="KW-1185">Reference proteome</keyword>
<keyword evidence="5" id="KW-0963">Cytoplasm</keyword>
<keyword evidence="7" id="KW-0132">Cell division</keyword>
<feature type="region of interest" description="Disordered" evidence="15">
    <location>
        <begin position="78"/>
        <end position="110"/>
    </location>
</feature>
<dbReference type="PANTHER" id="PTHR12356">
    <property type="entry name" value="NUCLEAR MOVEMENT PROTEIN NUDC"/>
    <property type="match status" value="1"/>
</dbReference>
<keyword evidence="10" id="KW-0175">Coiled coil</keyword>
<evidence type="ECO:0000256" key="7">
    <source>
        <dbReference type="ARBA" id="ARBA00022618"/>
    </source>
</evidence>
<evidence type="ECO:0000256" key="9">
    <source>
        <dbReference type="ARBA" id="ARBA00022776"/>
    </source>
</evidence>
<feature type="compositionally biased region" description="Basic and acidic residues" evidence="15">
    <location>
        <begin position="141"/>
        <end position="154"/>
    </location>
</feature>
<comment type="subcellular location">
    <subcellularLocation>
        <location evidence="1">Cytoplasm</location>
        <location evidence="1">Cytoskeleton</location>
        <location evidence="1">Spindle</location>
    </subcellularLocation>
    <subcellularLocation>
        <location evidence="2">Midbody</location>
    </subcellularLocation>
</comment>
<evidence type="ECO:0000256" key="15">
    <source>
        <dbReference type="SAM" id="MobiDB-lite"/>
    </source>
</evidence>
<protein>
    <recommendedName>
        <fullName evidence="4">Nuclear migration protein nudC</fullName>
    </recommendedName>
    <alternativeName>
        <fullName evidence="13">Nuclear distribution protein C homolog</fullName>
    </alternativeName>
</protein>
<evidence type="ECO:0000313" key="18">
    <source>
        <dbReference type="RefSeq" id="XP_014681317.1"/>
    </source>
</evidence>
<dbReference type="PROSITE" id="PS51203">
    <property type="entry name" value="CS"/>
    <property type="match status" value="1"/>
</dbReference>
<dbReference type="SUPFAM" id="SSF49764">
    <property type="entry name" value="HSP20-like chaperones"/>
    <property type="match status" value="1"/>
</dbReference>
<evidence type="ECO:0000256" key="4">
    <source>
        <dbReference type="ARBA" id="ARBA00017641"/>
    </source>
</evidence>
<proteinExistence type="inferred from homology"/>
<feature type="region of interest" description="Disordered" evidence="15">
    <location>
        <begin position="122"/>
        <end position="178"/>
    </location>
</feature>
<evidence type="ECO:0000256" key="13">
    <source>
        <dbReference type="ARBA" id="ARBA00030427"/>
    </source>
</evidence>
<dbReference type="Pfam" id="PF14050">
    <property type="entry name" value="Nudc_N"/>
    <property type="match status" value="1"/>
</dbReference>
<comment type="similarity">
    <text evidence="3">Belongs to the nudC family.</text>
</comment>
<evidence type="ECO:0000256" key="6">
    <source>
        <dbReference type="ARBA" id="ARBA00022553"/>
    </source>
</evidence>
<dbReference type="Pfam" id="PF04969">
    <property type="entry name" value="CS"/>
    <property type="match status" value="1"/>
</dbReference>
<dbReference type="CDD" id="cd06492">
    <property type="entry name" value="p23_mNUDC_like"/>
    <property type="match status" value="1"/>
</dbReference>
<evidence type="ECO:0000256" key="5">
    <source>
        <dbReference type="ARBA" id="ARBA00022490"/>
    </source>
</evidence>
<dbReference type="InterPro" id="IPR037898">
    <property type="entry name" value="NudC_fam"/>
</dbReference>
<evidence type="ECO:0000256" key="11">
    <source>
        <dbReference type="ARBA" id="ARBA00023212"/>
    </source>
</evidence>
<accession>A0ABM1FA46</accession>
<evidence type="ECO:0000256" key="10">
    <source>
        <dbReference type="ARBA" id="ARBA00023054"/>
    </source>
</evidence>
<evidence type="ECO:0000256" key="1">
    <source>
        <dbReference type="ARBA" id="ARBA00004186"/>
    </source>
</evidence>
<dbReference type="Proteomes" id="UP000695022">
    <property type="component" value="Unplaced"/>
</dbReference>
<dbReference type="InterPro" id="IPR032572">
    <property type="entry name" value="NuDC"/>
</dbReference>
<gene>
    <name evidence="18" type="primary">LOC106821141</name>
</gene>
<dbReference type="GeneID" id="106821141"/>
<evidence type="ECO:0000256" key="12">
    <source>
        <dbReference type="ARBA" id="ARBA00023306"/>
    </source>
</evidence>
<evidence type="ECO:0000313" key="17">
    <source>
        <dbReference type="Proteomes" id="UP000695022"/>
    </source>
</evidence>
<sequence length="339" mass="39164">MMASSGEDRFDSMLLAMAQQHEGGVPDLLNTIFSFLGRKTDFFYGGGGSAAEKLLLEKFRRHEKLALERRVQEQQEKAAKLKAREEALAKKKQQQQQQQEEEPKIKELTEEEAMQLQKEIDVEKKKADGEMPAEGAGDRISVSEEKPEEAKSADSDEEEDEKDRGKMKPNSGNGADLPNYKWTQTLCDLELKVPFNVNFPIRAKDLVIDIQKRHLKVMLKGHPPVIDGELYNNLRVEECMWNIEDKKAVVVNMEKINKMEWWNRLVTTDPELNTKKVQPENSKLSDLDGETRSMVEKMMYDQRQKELGLPNSEEKKKQDIMQKFMQQHPEMDFSKAKFS</sequence>
<dbReference type="Pfam" id="PF16273">
    <property type="entry name" value="NuDC"/>
    <property type="match status" value="1"/>
</dbReference>
<feature type="compositionally biased region" description="Basic and acidic residues" evidence="15">
    <location>
        <begin position="78"/>
        <end position="89"/>
    </location>
</feature>
<evidence type="ECO:0000256" key="3">
    <source>
        <dbReference type="ARBA" id="ARBA00010513"/>
    </source>
</evidence>
<evidence type="ECO:0000256" key="8">
    <source>
        <dbReference type="ARBA" id="ARBA00022701"/>
    </source>
</evidence>
<keyword evidence="11" id="KW-0206">Cytoskeleton</keyword>
<evidence type="ECO:0000256" key="2">
    <source>
        <dbReference type="ARBA" id="ARBA00004214"/>
    </source>
</evidence>
<comment type="function">
    <text evidence="14">Plays a role in neurogenesis and neuronal migration. Necessary for correct formation of mitotic spindles and chromosome separation during mitosis. Necessary for cytokinesis and cell proliferation.</text>
</comment>
<dbReference type="RefSeq" id="XP_014681317.1">
    <property type="nucleotide sequence ID" value="XM_014825831.1"/>
</dbReference>
<organism evidence="17 18">
    <name type="scientific">Priapulus caudatus</name>
    <name type="common">Priapulid worm</name>
    <dbReference type="NCBI Taxonomy" id="37621"/>
    <lineage>
        <taxon>Eukaryota</taxon>
        <taxon>Metazoa</taxon>
        <taxon>Ecdysozoa</taxon>
        <taxon>Scalidophora</taxon>
        <taxon>Priapulida</taxon>
        <taxon>Priapulimorpha</taxon>
        <taxon>Priapulimorphida</taxon>
        <taxon>Priapulidae</taxon>
        <taxon>Priapulus</taxon>
    </lineage>
</organism>